<dbReference type="HOGENOM" id="CLU_082049_2_0_10"/>
<feature type="chain" id="PRO_5003305917" description="Outer membrane protein beta-barrel domain-containing protein" evidence="1">
    <location>
        <begin position="23"/>
        <end position="232"/>
    </location>
</feature>
<feature type="domain" description="Outer membrane protein beta-barrel" evidence="2">
    <location>
        <begin position="22"/>
        <end position="204"/>
    </location>
</feature>
<name>F3PXP3_9BACE</name>
<reference evidence="3 4" key="1">
    <citation type="submission" date="2011-02" db="EMBL/GenBank/DDBJ databases">
        <authorList>
            <person name="Weinstock G."/>
            <person name="Sodergren E."/>
            <person name="Clifton S."/>
            <person name="Fulton L."/>
            <person name="Fulton B."/>
            <person name="Courtney L."/>
            <person name="Fronick C."/>
            <person name="Harrison M."/>
            <person name="Strong C."/>
            <person name="Farmer C."/>
            <person name="Delahaunty K."/>
            <person name="Markovic C."/>
            <person name="Hall O."/>
            <person name="Minx P."/>
            <person name="Tomlinson C."/>
            <person name="Mitreva M."/>
            <person name="Hou S."/>
            <person name="Chen J."/>
            <person name="Wollam A."/>
            <person name="Pepin K.H."/>
            <person name="Johnson M."/>
            <person name="Bhonagiri V."/>
            <person name="Zhang X."/>
            <person name="Suruliraj S."/>
            <person name="Warren W."/>
            <person name="Chinwalla A."/>
            <person name="Mardis E.R."/>
            <person name="Wilson R.K."/>
        </authorList>
    </citation>
    <scope>NUCLEOTIDE SEQUENCE [LARGE SCALE GENOMIC DNA]</scope>
    <source>
        <strain evidence="3 4">YIT 12057</strain>
    </source>
</reference>
<evidence type="ECO:0000256" key="1">
    <source>
        <dbReference type="SAM" id="SignalP"/>
    </source>
</evidence>
<protein>
    <recommendedName>
        <fullName evidence="2">Outer membrane protein beta-barrel domain-containing protein</fullName>
    </recommendedName>
</protein>
<keyword evidence="1" id="KW-0732">Signal</keyword>
<keyword evidence="4" id="KW-1185">Reference proteome</keyword>
<sequence>MKLKTIIGTALLASACTLPAYAQVGEQRHNFAVGINGGINLNSVSFSPSVKQKNLMGINGGVTARYISEKYFSMICGAQIEVNFSQHGWDEYYQDYPTISYTRTMNYIDIPFLAHLAFGKDRGLQFFIHAGPQIGFLLSDSEKIDGNWEEVIANGANIVTEQHGKPIDNKFDYGITGGAGIELRTKAGNFLVEGRYYYALSDFYNSTKKDYFSRSAHGIITAKITYLFDLKK</sequence>
<gene>
    <name evidence="3" type="ORF">HMPREF9446_03541</name>
</gene>
<dbReference type="Pfam" id="PF13568">
    <property type="entry name" value="OMP_b-brl_2"/>
    <property type="match status" value="1"/>
</dbReference>
<evidence type="ECO:0000313" key="4">
    <source>
        <dbReference type="Proteomes" id="UP000003416"/>
    </source>
</evidence>
<dbReference type="EMBL" id="AFBN01000099">
    <property type="protein sequence ID" value="EGF51625.1"/>
    <property type="molecule type" value="Genomic_DNA"/>
</dbReference>
<organism evidence="3 4">
    <name type="scientific">Bacteroides fluxus YIT 12057</name>
    <dbReference type="NCBI Taxonomy" id="763034"/>
    <lineage>
        <taxon>Bacteria</taxon>
        <taxon>Pseudomonadati</taxon>
        <taxon>Bacteroidota</taxon>
        <taxon>Bacteroidia</taxon>
        <taxon>Bacteroidales</taxon>
        <taxon>Bacteroidaceae</taxon>
        <taxon>Bacteroides</taxon>
    </lineage>
</organism>
<dbReference type="eggNOG" id="ENOG503356A">
    <property type="taxonomic scope" value="Bacteria"/>
</dbReference>
<dbReference type="InterPro" id="IPR025665">
    <property type="entry name" value="Beta-barrel_OMP_2"/>
</dbReference>
<dbReference type="STRING" id="763034.HMPREF9446_03541"/>
<evidence type="ECO:0000259" key="2">
    <source>
        <dbReference type="Pfam" id="PF13568"/>
    </source>
</evidence>
<dbReference type="GeneID" id="86050909"/>
<evidence type="ECO:0000313" key="3">
    <source>
        <dbReference type="EMBL" id="EGF51625.1"/>
    </source>
</evidence>
<feature type="signal peptide" evidence="1">
    <location>
        <begin position="1"/>
        <end position="22"/>
    </location>
</feature>
<proteinExistence type="predicted"/>
<dbReference type="PROSITE" id="PS51257">
    <property type="entry name" value="PROKAR_LIPOPROTEIN"/>
    <property type="match status" value="1"/>
</dbReference>
<accession>F3PXP3</accession>
<dbReference type="AlphaFoldDB" id="F3PXP3"/>
<dbReference type="Proteomes" id="UP000003416">
    <property type="component" value="Unassembled WGS sequence"/>
</dbReference>
<comment type="caution">
    <text evidence="3">The sequence shown here is derived from an EMBL/GenBank/DDBJ whole genome shotgun (WGS) entry which is preliminary data.</text>
</comment>
<dbReference type="RefSeq" id="WP_009126748.1">
    <property type="nucleotide sequence ID" value="NZ_GL882691.1"/>
</dbReference>